<sequence>MSEELNSSLDSLELDLYHKPNPQIKTIVDYLRAQNIKFCTDPKAKENNYYTNQSYKEENNNTDFGIQQNRFIQKNSKRLACHLK</sequence>
<accession>A0A8S1KB57</accession>
<keyword evidence="2" id="KW-1185">Reference proteome</keyword>
<evidence type="ECO:0000313" key="1">
    <source>
        <dbReference type="EMBL" id="CAD8052278.1"/>
    </source>
</evidence>
<reference evidence="1" key="1">
    <citation type="submission" date="2021-01" db="EMBL/GenBank/DDBJ databases">
        <authorList>
            <consortium name="Genoscope - CEA"/>
            <person name="William W."/>
        </authorList>
    </citation>
    <scope>NUCLEOTIDE SEQUENCE</scope>
</reference>
<protein>
    <submittedName>
        <fullName evidence="1">Uncharacterized protein</fullName>
    </submittedName>
</protein>
<dbReference type="EMBL" id="CAJJDN010000006">
    <property type="protein sequence ID" value="CAD8052278.1"/>
    <property type="molecule type" value="Genomic_DNA"/>
</dbReference>
<dbReference type="OrthoDB" id="308852at2759"/>
<comment type="caution">
    <text evidence="1">The sequence shown here is derived from an EMBL/GenBank/DDBJ whole genome shotgun (WGS) entry which is preliminary data.</text>
</comment>
<gene>
    <name evidence="1" type="ORF">PSON_ATCC_30995.1.T0060374</name>
</gene>
<proteinExistence type="predicted"/>
<dbReference type="AlphaFoldDB" id="A0A8S1KB57"/>
<dbReference type="Proteomes" id="UP000692954">
    <property type="component" value="Unassembled WGS sequence"/>
</dbReference>
<evidence type="ECO:0000313" key="2">
    <source>
        <dbReference type="Proteomes" id="UP000692954"/>
    </source>
</evidence>
<name>A0A8S1KB57_9CILI</name>
<organism evidence="1 2">
    <name type="scientific">Paramecium sonneborni</name>
    <dbReference type="NCBI Taxonomy" id="65129"/>
    <lineage>
        <taxon>Eukaryota</taxon>
        <taxon>Sar</taxon>
        <taxon>Alveolata</taxon>
        <taxon>Ciliophora</taxon>
        <taxon>Intramacronucleata</taxon>
        <taxon>Oligohymenophorea</taxon>
        <taxon>Peniculida</taxon>
        <taxon>Parameciidae</taxon>
        <taxon>Paramecium</taxon>
    </lineage>
</organism>